<dbReference type="InterPro" id="IPR036396">
    <property type="entry name" value="Cyt_P450_sf"/>
</dbReference>
<keyword evidence="3 7" id="KW-0479">Metal-binding</keyword>
<dbReference type="FunFam" id="1.10.630.10:FF:000018">
    <property type="entry name" value="Cytochrome P450 monooxygenase"/>
    <property type="match status" value="1"/>
</dbReference>
<dbReference type="PANTHER" id="PTHR46696:SF1">
    <property type="entry name" value="CYTOCHROME P450 YJIB-RELATED"/>
    <property type="match status" value="1"/>
</dbReference>
<evidence type="ECO:0000256" key="1">
    <source>
        <dbReference type="ARBA" id="ARBA00010617"/>
    </source>
</evidence>
<reference evidence="9" key="1">
    <citation type="submission" date="2016-10" db="EMBL/GenBank/DDBJ databases">
        <authorList>
            <person name="Varghese N."/>
        </authorList>
    </citation>
    <scope>NUCLEOTIDE SEQUENCE [LARGE SCALE GENOMIC DNA]</scope>
    <source>
        <strain evidence="9">KPR-7A</strain>
    </source>
</reference>
<gene>
    <name evidence="8" type="ORF">SAMN04487767_11618</name>
</gene>
<dbReference type="Proteomes" id="UP000183507">
    <property type="component" value="Unassembled WGS sequence"/>
</dbReference>
<evidence type="ECO:0000313" key="8">
    <source>
        <dbReference type="EMBL" id="SDE18456.1"/>
    </source>
</evidence>
<dbReference type="InterPro" id="IPR017972">
    <property type="entry name" value="Cyt_P450_CS"/>
</dbReference>
<accession>A0A1G7AWX7</accession>
<name>A0A1G7AWX7_9BACI</name>
<evidence type="ECO:0000256" key="2">
    <source>
        <dbReference type="ARBA" id="ARBA00022617"/>
    </source>
</evidence>
<dbReference type="InterPro" id="IPR001128">
    <property type="entry name" value="Cyt_P450"/>
</dbReference>
<dbReference type="InterPro" id="IPR002397">
    <property type="entry name" value="Cyt_P450_B"/>
</dbReference>
<dbReference type="Pfam" id="PF00067">
    <property type="entry name" value="p450"/>
    <property type="match status" value="1"/>
</dbReference>
<keyword evidence="5 7" id="KW-0408">Iron</keyword>
<dbReference type="PANTHER" id="PTHR46696">
    <property type="entry name" value="P450, PUTATIVE (EUROFUNG)-RELATED"/>
    <property type="match status" value="1"/>
</dbReference>
<comment type="similarity">
    <text evidence="1 7">Belongs to the cytochrome P450 family.</text>
</comment>
<keyword evidence="4 7" id="KW-0560">Oxidoreductase</keyword>
<dbReference type="EMBL" id="FMZR01000016">
    <property type="protein sequence ID" value="SDE18456.1"/>
    <property type="molecule type" value="Genomic_DNA"/>
</dbReference>
<organism evidence="8 9">
    <name type="scientific">Bacillus wiedmannii</name>
    <dbReference type="NCBI Taxonomy" id="1890302"/>
    <lineage>
        <taxon>Bacteria</taxon>
        <taxon>Bacillati</taxon>
        <taxon>Bacillota</taxon>
        <taxon>Bacilli</taxon>
        <taxon>Bacillales</taxon>
        <taxon>Bacillaceae</taxon>
        <taxon>Bacillus</taxon>
        <taxon>Bacillus cereus group</taxon>
    </lineage>
</organism>
<proteinExistence type="inferred from homology"/>
<dbReference type="Gene3D" id="1.10.630.10">
    <property type="entry name" value="Cytochrome P450"/>
    <property type="match status" value="1"/>
</dbReference>
<evidence type="ECO:0000313" key="9">
    <source>
        <dbReference type="Proteomes" id="UP000183507"/>
    </source>
</evidence>
<dbReference type="GO" id="GO:0005506">
    <property type="term" value="F:iron ion binding"/>
    <property type="evidence" value="ECO:0007669"/>
    <property type="project" value="InterPro"/>
</dbReference>
<evidence type="ECO:0000256" key="7">
    <source>
        <dbReference type="RuleBase" id="RU000461"/>
    </source>
</evidence>
<dbReference type="GO" id="GO:0020037">
    <property type="term" value="F:heme binding"/>
    <property type="evidence" value="ECO:0007669"/>
    <property type="project" value="InterPro"/>
</dbReference>
<dbReference type="CDD" id="cd11029">
    <property type="entry name" value="CYP107-like"/>
    <property type="match status" value="1"/>
</dbReference>
<keyword evidence="6 7" id="KW-0503">Monooxygenase</keyword>
<evidence type="ECO:0000256" key="4">
    <source>
        <dbReference type="ARBA" id="ARBA00023002"/>
    </source>
</evidence>
<evidence type="ECO:0000256" key="5">
    <source>
        <dbReference type="ARBA" id="ARBA00023004"/>
    </source>
</evidence>
<dbReference type="AlphaFoldDB" id="A0A1G7AWX7"/>
<dbReference type="PRINTS" id="PR00385">
    <property type="entry name" value="P450"/>
</dbReference>
<dbReference type="RefSeq" id="WP_074651490.1">
    <property type="nucleotide sequence ID" value="NZ_FMZR01000016.1"/>
</dbReference>
<dbReference type="SUPFAM" id="SSF48264">
    <property type="entry name" value="Cytochrome P450"/>
    <property type="match status" value="1"/>
</dbReference>
<dbReference type="PROSITE" id="PS00086">
    <property type="entry name" value="CYTOCHROME_P450"/>
    <property type="match status" value="1"/>
</dbReference>
<evidence type="ECO:0000256" key="6">
    <source>
        <dbReference type="ARBA" id="ARBA00023033"/>
    </source>
</evidence>
<keyword evidence="2 7" id="KW-0349">Heme</keyword>
<dbReference type="GO" id="GO:0004497">
    <property type="term" value="F:monooxygenase activity"/>
    <property type="evidence" value="ECO:0007669"/>
    <property type="project" value="UniProtKB-KW"/>
</dbReference>
<evidence type="ECO:0000256" key="3">
    <source>
        <dbReference type="ARBA" id="ARBA00022723"/>
    </source>
</evidence>
<dbReference type="GO" id="GO:0016705">
    <property type="term" value="F:oxidoreductase activity, acting on paired donors, with incorporation or reduction of molecular oxygen"/>
    <property type="evidence" value="ECO:0007669"/>
    <property type="project" value="InterPro"/>
</dbReference>
<protein>
    <submittedName>
        <fullName evidence="8">Cytochrome P450</fullName>
    </submittedName>
</protein>
<sequence length="415" mass="48160">MNSKSNLNLKLVSEAQLSSAEFKQEAYDIYKELRTCHPVYPLSSGEQSQCWLITRYEDAVSLLKDPKLMKNIENVFSKQEEVDVPFSLDNRKFLRNHMLNSDPPNHSRLRLLVQKAFTPQMILQLKSQIQHIADTLLNKVEHRHSMNLVKDYAFPLPIMVISEMLGIPHEDQNKFRVWSQAIIETPHTSEDLQQNKQKLGEFVEYIQHLVDKKRESLDNDLISALIQAESEGTKLNVLELYSTISLLIVAGHETTVNLITNMTLALLEHPDQLQMLRQNFDLIELAIEEALRFYSPVEITTLRWAAEPFTMHGQNIQPKDRIIISLASSNRDEKFFQNADVFDITRKNNRHIAFGHGSHFCLGAPLARLEAKIAITTLLQRFPNIYLQDKREQIKWNENYLMRSLEELSLKFQQV</sequence>
<dbReference type="PRINTS" id="PR00359">
    <property type="entry name" value="BP450"/>
</dbReference>